<gene>
    <name evidence="3" type="ORF">GCM10010468_32020</name>
</gene>
<feature type="transmembrane region" description="Helical" evidence="2">
    <location>
        <begin position="256"/>
        <end position="274"/>
    </location>
</feature>
<reference evidence="4" key="1">
    <citation type="journal article" date="2019" name="Int. J. Syst. Evol. Microbiol.">
        <title>The Global Catalogue of Microorganisms (GCM) 10K type strain sequencing project: providing services to taxonomists for standard genome sequencing and annotation.</title>
        <authorList>
            <consortium name="The Broad Institute Genomics Platform"/>
            <consortium name="The Broad Institute Genome Sequencing Center for Infectious Disease"/>
            <person name="Wu L."/>
            <person name="Ma J."/>
        </authorList>
    </citation>
    <scope>NUCLEOTIDE SEQUENCE [LARGE SCALE GENOMIC DNA]</scope>
    <source>
        <strain evidence="4">JCM 9377</strain>
    </source>
</reference>
<organism evidence="3 4">
    <name type="scientific">Actinocorallia longicatena</name>
    <dbReference type="NCBI Taxonomy" id="111803"/>
    <lineage>
        <taxon>Bacteria</taxon>
        <taxon>Bacillati</taxon>
        <taxon>Actinomycetota</taxon>
        <taxon>Actinomycetes</taxon>
        <taxon>Streptosporangiales</taxon>
        <taxon>Thermomonosporaceae</taxon>
        <taxon>Actinocorallia</taxon>
    </lineage>
</organism>
<dbReference type="EMBL" id="BAAAUV010000007">
    <property type="protein sequence ID" value="GAA3212584.1"/>
    <property type="molecule type" value="Genomic_DNA"/>
</dbReference>
<proteinExistence type="predicted"/>
<feature type="transmembrane region" description="Helical" evidence="2">
    <location>
        <begin position="400"/>
        <end position="420"/>
    </location>
</feature>
<feature type="transmembrane region" description="Helical" evidence="2">
    <location>
        <begin position="281"/>
        <end position="302"/>
    </location>
</feature>
<feature type="transmembrane region" description="Helical" evidence="2">
    <location>
        <begin position="314"/>
        <end position="334"/>
    </location>
</feature>
<feature type="transmembrane region" description="Helical" evidence="2">
    <location>
        <begin position="468"/>
        <end position="493"/>
    </location>
</feature>
<protein>
    <recommendedName>
        <fullName evidence="5">DUF2029 domain-containing protein</fullName>
    </recommendedName>
</protein>
<comment type="caution">
    <text evidence="3">The sequence shown here is derived from an EMBL/GenBank/DDBJ whole genome shotgun (WGS) entry which is preliminary data.</text>
</comment>
<feature type="transmembrane region" description="Helical" evidence="2">
    <location>
        <begin position="111"/>
        <end position="131"/>
    </location>
</feature>
<keyword evidence="2" id="KW-0812">Transmembrane</keyword>
<evidence type="ECO:0000313" key="3">
    <source>
        <dbReference type="EMBL" id="GAA3212584.1"/>
    </source>
</evidence>
<evidence type="ECO:0000256" key="2">
    <source>
        <dbReference type="SAM" id="Phobius"/>
    </source>
</evidence>
<feature type="transmembrane region" description="Helical" evidence="2">
    <location>
        <begin position="232"/>
        <end position="250"/>
    </location>
</feature>
<evidence type="ECO:0008006" key="5">
    <source>
        <dbReference type="Google" id="ProtNLM"/>
    </source>
</evidence>
<keyword evidence="4" id="KW-1185">Reference proteome</keyword>
<keyword evidence="2" id="KW-1133">Transmembrane helix</keyword>
<feature type="transmembrane region" description="Helical" evidence="2">
    <location>
        <begin position="78"/>
        <end position="102"/>
    </location>
</feature>
<sequence>MRGSGAVPEPTAASPASGRAAEPAAPDRHRGWAATGLAGIGLSLAAFLWLALAGPSAVQPRLPGGGAPWMFHVDPSPYLAISLMAAGIVVGAAGTGCCLVAARRGWRPRTAWLLGAGIAVAALFAVTPPVGSSDHLNYAAYGHMAVEGLNPYTTTAEELGGPFGGAVEEWRTTPSIYGPILTWIQSGAAWIGGESVRTTVFVLSLLNGVAFVLVGLVLYLRTRDEGARLRGLLLWTVNPLLLFQLVSGAHNDVWGIAAAVLALTVFTRGAATLWRTFGTGLIVGAAVAIKLPAGLVGGGPAWHLLRSARDLRGTAVLFGGAGLTFGVAYGIVGLKGFDQVRHASDFISLANVWHLFGGAGGGVLGMDLPKPLISILSLCLLLYLVRLLSRALPSGDDRDVLRVAAALVLAWLFAATYALPWYDGLGWALLALLPWSRFDGVLLLRTSLLSLAYLPARAPLKAGLPDDLHWLVTGLRASVMPLVSAAVLALLIWTCLRPPRRVPAP</sequence>
<dbReference type="Pfam" id="PF26314">
    <property type="entry name" value="MptA_B_family"/>
    <property type="match status" value="1"/>
</dbReference>
<keyword evidence="2" id="KW-0472">Membrane</keyword>
<feature type="transmembrane region" description="Helical" evidence="2">
    <location>
        <begin position="37"/>
        <end position="58"/>
    </location>
</feature>
<accession>A0ABP6Q9K9</accession>
<feature type="region of interest" description="Disordered" evidence="1">
    <location>
        <begin position="1"/>
        <end position="25"/>
    </location>
</feature>
<evidence type="ECO:0000313" key="4">
    <source>
        <dbReference type="Proteomes" id="UP001501237"/>
    </source>
</evidence>
<name>A0ABP6Q9K9_9ACTN</name>
<feature type="transmembrane region" description="Helical" evidence="2">
    <location>
        <begin position="346"/>
        <end position="366"/>
    </location>
</feature>
<evidence type="ECO:0000256" key="1">
    <source>
        <dbReference type="SAM" id="MobiDB-lite"/>
    </source>
</evidence>
<feature type="transmembrane region" description="Helical" evidence="2">
    <location>
        <begin position="372"/>
        <end position="388"/>
    </location>
</feature>
<feature type="transmembrane region" description="Helical" evidence="2">
    <location>
        <begin position="200"/>
        <end position="220"/>
    </location>
</feature>
<dbReference type="Proteomes" id="UP001501237">
    <property type="component" value="Unassembled WGS sequence"/>
</dbReference>